<sequence>MNPQNLPLNLGSIKSRFAWKFLRALARIGRQRPTTSSSSGSPREIFQRYHRIKTAADKSLAFAVGSRRAWSRAMLCRIRNRRGGALASRRRIKINKKFAMTKVDAKKKKNGSQEDGFAQAKELRRLVPGGEAMDLCRLLEEAAHYVKCLKSQVKVMRSIADFYST</sequence>
<evidence type="ECO:0000313" key="6">
    <source>
        <dbReference type="EMBL" id="MBX25646.1"/>
    </source>
</evidence>
<dbReference type="GO" id="GO:0005634">
    <property type="term" value="C:nucleus"/>
    <property type="evidence" value="ECO:0007669"/>
    <property type="project" value="UniProtKB-SubCell"/>
</dbReference>
<dbReference type="PANTHER" id="PTHR33124:SF40">
    <property type="entry name" value="TRANSCRIPTION FACTOR IBH1"/>
    <property type="match status" value="1"/>
</dbReference>
<evidence type="ECO:0000256" key="3">
    <source>
        <dbReference type="ARBA" id="ARBA00023163"/>
    </source>
</evidence>
<reference evidence="6" key="1">
    <citation type="submission" date="2018-02" db="EMBL/GenBank/DDBJ databases">
        <title>Rhizophora mucronata_Transcriptome.</title>
        <authorList>
            <person name="Meera S.P."/>
            <person name="Sreeshan A."/>
            <person name="Augustine A."/>
        </authorList>
    </citation>
    <scope>NUCLEOTIDE SEQUENCE</scope>
    <source>
        <tissue evidence="6">Leaf</tissue>
    </source>
</reference>
<dbReference type="AlphaFoldDB" id="A0A2P2M610"/>
<evidence type="ECO:0000256" key="4">
    <source>
        <dbReference type="ARBA" id="ARBA00023242"/>
    </source>
</evidence>
<dbReference type="CDD" id="cd11444">
    <property type="entry name" value="bHLH_AtIBH1_like"/>
    <property type="match status" value="1"/>
</dbReference>
<feature type="domain" description="IBH1-like N-terminal" evidence="5">
    <location>
        <begin position="12"/>
        <end position="81"/>
    </location>
</feature>
<name>A0A2P2M610_RHIMU</name>
<evidence type="ECO:0000256" key="1">
    <source>
        <dbReference type="ARBA" id="ARBA00004123"/>
    </source>
</evidence>
<organism evidence="6">
    <name type="scientific">Rhizophora mucronata</name>
    <name type="common">Asiatic mangrove</name>
    <dbReference type="NCBI Taxonomy" id="61149"/>
    <lineage>
        <taxon>Eukaryota</taxon>
        <taxon>Viridiplantae</taxon>
        <taxon>Streptophyta</taxon>
        <taxon>Embryophyta</taxon>
        <taxon>Tracheophyta</taxon>
        <taxon>Spermatophyta</taxon>
        <taxon>Magnoliopsida</taxon>
        <taxon>eudicotyledons</taxon>
        <taxon>Gunneridae</taxon>
        <taxon>Pentapetalae</taxon>
        <taxon>rosids</taxon>
        <taxon>fabids</taxon>
        <taxon>Malpighiales</taxon>
        <taxon>Rhizophoraceae</taxon>
        <taxon>Rhizophora</taxon>
    </lineage>
</organism>
<dbReference type="InterPro" id="IPR044660">
    <property type="entry name" value="IBH1-like"/>
</dbReference>
<keyword evidence="2" id="KW-0805">Transcription regulation</keyword>
<dbReference type="EMBL" id="GGEC01045162">
    <property type="protein sequence ID" value="MBX25646.1"/>
    <property type="molecule type" value="Transcribed_RNA"/>
</dbReference>
<dbReference type="GO" id="GO:0006355">
    <property type="term" value="P:regulation of DNA-templated transcription"/>
    <property type="evidence" value="ECO:0007669"/>
    <property type="project" value="InterPro"/>
</dbReference>
<dbReference type="Pfam" id="PF26576">
    <property type="entry name" value="IBH1_N"/>
    <property type="match status" value="1"/>
</dbReference>
<dbReference type="PANTHER" id="PTHR33124">
    <property type="entry name" value="TRANSCRIPTION FACTOR IBH1-LIKE 1"/>
    <property type="match status" value="1"/>
</dbReference>
<dbReference type="InterPro" id="IPR059002">
    <property type="entry name" value="IBH1_N"/>
</dbReference>
<accession>A0A2P2M610</accession>
<protein>
    <submittedName>
        <fullName evidence="6">Transcription factor IBH1-like</fullName>
    </submittedName>
</protein>
<dbReference type="InterPro" id="IPR044549">
    <property type="entry name" value="bHLH_AtIBH1-like"/>
</dbReference>
<evidence type="ECO:0000259" key="5">
    <source>
        <dbReference type="Pfam" id="PF26576"/>
    </source>
</evidence>
<comment type="subcellular location">
    <subcellularLocation>
        <location evidence="1">Nucleus</location>
    </subcellularLocation>
</comment>
<proteinExistence type="predicted"/>
<evidence type="ECO:0000256" key="2">
    <source>
        <dbReference type="ARBA" id="ARBA00023015"/>
    </source>
</evidence>
<keyword evidence="4" id="KW-0539">Nucleus</keyword>
<keyword evidence="3" id="KW-0804">Transcription</keyword>